<evidence type="ECO:0000256" key="3">
    <source>
        <dbReference type="SAM" id="SignalP"/>
    </source>
</evidence>
<reference evidence="4 5" key="1">
    <citation type="submission" date="2019-05" db="EMBL/GenBank/DDBJ databases">
        <title>Draft genome sequence of Nonomuraea zeae DSM 100528.</title>
        <authorList>
            <person name="Saricaoglu S."/>
            <person name="Isik K."/>
        </authorList>
    </citation>
    <scope>NUCLEOTIDE SEQUENCE [LARGE SCALE GENOMIC DNA]</scope>
    <source>
        <strain evidence="4 5">DSM 100528</strain>
    </source>
</reference>
<feature type="transmembrane region" description="Helical" evidence="2">
    <location>
        <begin position="77"/>
        <end position="99"/>
    </location>
</feature>
<evidence type="ECO:0000256" key="2">
    <source>
        <dbReference type="SAM" id="Phobius"/>
    </source>
</evidence>
<feature type="signal peptide" evidence="3">
    <location>
        <begin position="1"/>
        <end position="24"/>
    </location>
</feature>
<keyword evidence="5" id="KW-1185">Reference proteome</keyword>
<protein>
    <recommendedName>
        <fullName evidence="6">DUF423 domain-containing protein</fullName>
    </recommendedName>
</protein>
<dbReference type="EMBL" id="VCKX01000017">
    <property type="protein sequence ID" value="TMR37314.1"/>
    <property type="molecule type" value="Genomic_DNA"/>
</dbReference>
<comment type="caution">
    <text evidence="4">The sequence shown here is derived from an EMBL/GenBank/DDBJ whole genome shotgun (WGS) entry which is preliminary data.</text>
</comment>
<feature type="region of interest" description="Disordered" evidence="1">
    <location>
        <begin position="136"/>
        <end position="171"/>
    </location>
</feature>
<evidence type="ECO:0000256" key="1">
    <source>
        <dbReference type="SAM" id="MobiDB-lite"/>
    </source>
</evidence>
<keyword evidence="2" id="KW-0472">Membrane</keyword>
<name>A0A5S4GXY3_9ACTN</name>
<dbReference type="Proteomes" id="UP000306628">
    <property type="component" value="Unassembled WGS sequence"/>
</dbReference>
<feature type="transmembrane region" description="Helical" evidence="2">
    <location>
        <begin position="43"/>
        <end position="65"/>
    </location>
</feature>
<sequence length="171" mass="17686">MVLVSGVSLATVCALSVVPLAALATLTASPVRPADLEAARVLYTVHLLSLGPISLLVALFAVSAGAAMVRREMAGPWLGWLGMIVAVLCLIAGIGSFLVAPFGPVLVLAYATGIFFAVWIAAASITMLVRPEVDRPSAVRGSSPTDDACLDGAHDDLEPVRPNRSPGRPLF</sequence>
<feature type="compositionally biased region" description="Basic and acidic residues" evidence="1">
    <location>
        <begin position="152"/>
        <end position="161"/>
    </location>
</feature>
<dbReference type="OrthoDB" id="3535606at2"/>
<evidence type="ECO:0000313" key="4">
    <source>
        <dbReference type="EMBL" id="TMR37314.1"/>
    </source>
</evidence>
<dbReference type="AlphaFoldDB" id="A0A5S4GXY3"/>
<keyword evidence="2" id="KW-1133">Transmembrane helix</keyword>
<organism evidence="4 5">
    <name type="scientific">Nonomuraea zeae</name>
    <dbReference type="NCBI Taxonomy" id="1642303"/>
    <lineage>
        <taxon>Bacteria</taxon>
        <taxon>Bacillati</taxon>
        <taxon>Actinomycetota</taxon>
        <taxon>Actinomycetes</taxon>
        <taxon>Streptosporangiales</taxon>
        <taxon>Streptosporangiaceae</taxon>
        <taxon>Nonomuraea</taxon>
    </lineage>
</organism>
<dbReference type="RefSeq" id="WP_138688995.1">
    <property type="nucleotide sequence ID" value="NZ_JBHSAZ010000002.1"/>
</dbReference>
<evidence type="ECO:0000313" key="5">
    <source>
        <dbReference type="Proteomes" id="UP000306628"/>
    </source>
</evidence>
<proteinExistence type="predicted"/>
<feature type="transmembrane region" description="Helical" evidence="2">
    <location>
        <begin position="105"/>
        <end position="129"/>
    </location>
</feature>
<gene>
    <name evidence="4" type="ORF">ETD85_08160</name>
</gene>
<keyword evidence="3" id="KW-0732">Signal</keyword>
<evidence type="ECO:0008006" key="6">
    <source>
        <dbReference type="Google" id="ProtNLM"/>
    </source>
</evidence>
<feature type="chain" id="PRO_5024350800" description="DUF423 domain-containing protein" evidence="3">
    <location>
        <begin position="25"/>
        <end position="171"/>
    </location>
</feature>
<keyword evidence="2" id="KW-0812">Transmembrane</keyword>
<accession>A0A5S4GXY3</accession>